<gene>
    <name evidence="2" type="ORF">K505DRAFT_357163</name>
</gene>
<reference evidence="2" key="1">
    <citation type="journal article" date="2020" name="Stud. Mycol.">
        <title>101 Dothideomycetes genomes: a test case for predicting lifestyles and emergence of pathogens.</title>
        <authorList>
            <person name="Haridas S."/>
            <person name="Albert R."/>
            <person name="Binder M."/>
            <person name="Bloem J."/>
            <person name="Labutti K."/>
            <person name="Salamov A."/>
            <person name="Andreopoulos B."/>
            <person name="Baker S."/>
            <person name="Barry K."/>
            <person name="Bills G."/>
            <person name="Bluhm B."/>
            <person name="Cannon C."/>
            <person name="Castanera R."/>
            <person name="Culley D."/>
            <person name="Daum C."/>
            <person name="Ezra D."/>
            <person name="Gonzalez J."/>
            <person name="Henrissat B."/>
            <person name="Kuo A."/>
            <person name="Liang C."/>
            <person name="Lipzen A."/>
            <person name="Lutzoni F."/>
            <person name="Magnuson J."/>
            <person name="Mondo S."/>
            <person name="Nolan M."/>
            <person name="Ohm R."/>
            <person name="Pangilinan J."/>
            <person name="Park H.-J."/>
            <person name="Ramirez L."/>
            <person name="Alfaro M."/>
            <person name="Sun H."/>
            <person name="Tritt A."/>
            <person name="Yoshinaga Y."/>
            <person name="Zwiers L.-H."/>
            <person name="Turgeon B."/>
            <person name="Goodwin S."/>
            <person name="Spatafora J."/>
            <person name="Crous P."/>
            <person name="Grigoriev I."/>
        </authorList>
    </citation>
    <scope>NUCLEOTIDE SEQUENCE</scope>
    <source>
        <strain evidence="2">CBS 109.77</strain>
    </source>
</reference>
<dbReference type="Proteomes" id="UP000799757">
    <property type="component" value="Unassembled WGS sequence"/>
</dbReference>
<feature type="region of interest" description="Disordered" evidence="1">
    <location>
        <begin position="1"/>
        <end position="60"/>
    </location>
</feature>
<feature type="compositionally biased region" description="Polar residues" evidence="1">
    <location>
        <begin position="38"/>
        <end position="57"/>
    </location>
</feature>
<organism evidence="2 3">
    <name type="scientific">Melanomma pulvis-pyrius CBS 109.77</name>
    <dbReference type="NCBI Taxonomy" id="1314802"/>
    <lineage>
        <taxon>Eukaryota</taxon>
        <taxon>Fungi</taxon>
        <taxon>Dikarya</taxon>
        <taxon>Ascomycota</taxon>
        <taxon>Pezizomycotina</taxon>
        <taxon>Dothideomycetes</taxon>
        <taxon>Pleosporomycetidae</taxon>
        <taxon>Pleosporales</taxon>
        <taxon>Melanommataceae</taxon>
        <taxon>Melanomma</taxon>
    </lineage>
</organism>
<dbReference type="AlphaFoldDB" id="A0A6A6XQU8"/>
<accession>A0A6A6XQU8</accession>
<evidence type="ECO:0000313" key="2">
    <source>
        <dbReference type="EMBL" id="KAF2798780.1"/>
    </source>
</evidence>
<dbReference type="EMBL" id="MU001776">
    <property type="protein sequence ID" value="KAF2798780.1"/>
    <property type="molecule type" value="Genomic_DNA"/>
</dbReference>
<sequence length="352" mass="38582">MSNPSPRRLSDAPEANTGPSRSVLQQLLEEINAPDNPTALQHTRDSQGTPKPTSRFTSAWVAGSSIAQDARAKLRAADEARQWKLSMNSTYGMPADQAPLPLRRHSTQSGIQFMAPGTSIWKPPHNLSPTFYGVDFAGRSTSTAARTNSPPTGSRGNVSPRKLAHSPPDSPEPLAKRKRQNTTSDYELDGQGSHGSDLGPTMRIRGGGGPGASLELFQTPTFTERCNFVDSPIRVQSSMRPSLVAVSSFRPIADISQDDPAPATPMRNYAPPNDSTASPAYTPAWMKSFHLVDNEKSIYMNVHGEDWKVSPLCLYCFRQHGEFHRVLPDGCELCGREDVLERHYWEPANGPY</sequence>
<proteinExistence type="predicted"/>
<evidence type="ECO:0000313" key="3">
    <source>
        <dbReference type="Proteomes" id="UP000799757"/>
    </source>
</evidence>
<dbReference type="OrthoDB" id="3688221at2759"/>
<feature type="compositionally biased region" description="Polar residues" evidence="1">
    <location>
        <begin position="142"/>
        <end position="157"/>
    </location>
</feature>
<name>A0A6A6XQU8_9PLEO</name>
<feature type="region of interest" description="Disordered" evidence="1">
    <location>
        <begin position="142"/>
        <end position="213"/>
    </location>
</feature>
<protein>
    <submittedName>
        <fullName evidence="2">Uncharacterized protein</fullName>
    </submittedName>
</protein>
<evidence type="ECO:0000256" key="1">
    <source>
        <dbReference type="SAM" id="MobiDB-lite"/>
    </source>
</evidence>
<keyword evidence="3" id="KW-1185">Reference proteome</keyword>